<accession>A0AA86S5K2</accession>
<keyword evidence="4" id="KW-1185">Reference proteome</keyword>
<dbReference type="EMBL" id="CAXDID020000045">
    <property type="protein sequence ID" value="CAL6002246.1"/>
    <property type="molecule type" value="Genomic_DNA"/>
</dbReference>
<protein>
    <submittedName>
        <fullName evidence="3">Hypothetical_protein</fullName>
    </submittedName>
</protein>
<dbReference type="Proteomes" id="UP001642409">
    <property type="component" value="Unassembled WGS sequence"/>
</dbReference>
<proteinExistence type="predicted"/>
<gene>
    <name evidence="3" type="ORF">HINF_LOCUS17826</name>
    <name evidence="2" type="ORF">HINF_LOCUS66070</name>
</gene>
<keyword evidence="1" id="KW-0812">Transmembrane</keyword>
<sequence>MSTVPSRKCTIYELSEILEKQMYSIYRVLGLIPLFKILVNIIITFVLNCSMTMLDDNVQMWNSHFVLKIILYQFQKQLNTPELQYYLILHNLACKGGANLFIGELLISTPLQARQCSIAFELFTSYSLCFDLKAVIIKYLKRL</sequence>
<comment type="caution">
    <text evidence="2">The sequence shown here is derived from an EMBL/GenBank/DDBJ whole genome shotgun (WGS) entry which is preliminary data.</text>
</comment>
<organism evidence="2">
    <name type="scientific">Hexamita inflata</name>
    <dbReference type="NCBI Taxonomy" id="28002"/>
    <lineage>
        <taxon>Eukaryota</taxon>
        <taxon>Metamonada</taxon>
        <taxon>Diplomonadida</taxon>
        <taxon>Hexamitidae</taxon>
        <taxon>Hexamitinae</taxon>
        <taxon>Hexamita</taxon>
    </lineage>
</organism>
<name>A0AA86S5K2_9EUKA</name>
<keyword evidence="1" id="KW-0472">Membrane</keyword>
<reference evidence="3 4" key="2">
    <citation type="submission" date="2024-07" db="EMBL/GenBank/DDBJ databases">
        <authorList>
            <person name="Akdeniz Z."/>
        </authorList>
    </citation>
    <scope>NUCLEOTIDE SEQUENCE [LARGE SCALE GENOMIC DNA]</scope>
</reference>
<dbReference type="AlphaFoldDB" id="A0AA86S5K2"/>
<evidence type="ECO:0000313" key="4">
    <source>
        <dbReference type="Proteomes" id="UP001642409"/>
    </source>
</evidence>
<dbReference type="EMBL" id="CATOUU010001185">
    <property type="protein sequence ID" value="CAI9978425.1"/>
    <property type="molecule type" value="Genomic_DNA"/>
</dbReference>
<evidence type="ECO:0000313" key="3">
    <source>
        <dbReference type="EMBL" id="CAL6002246.1"/>
    </source>
</evidence>
<keyword evidence="1" id="KW-1133">Transmembrane helix</keyword>
<feature type="transmembrane region" description="Helical" evidence="1">
    <location>
        <begin position="28"/>
        <end position="47"/>
    </location>
</feature>
<evidence type="ECO:0000313" key="2">
    <source>
        <dbReference type="EMBL" id="CAI9978425.1"/>
    </source>
</evidence>
<evidence type="ECO:0000256" key="1">
    <source>
        <dbReference type="SAM" id="Phobius"/>
    </source>
</evidence>
<reference evidence="2" key="1">
    <citation type="submission" date="2023-06" db="EMBL/GenBank/DDBJ databases">
        <authorList>
            <person name="Kurt Z."/>
        </authorList>
    </citation>
    <scope>NUCLEOTIDE SEQUENCE</scope>
</reference>